<gene>
    <name evidence="1" type="ORF">PLOB_00028674</name>
</gene>
<proteinExistence type="predicted"/>
<dbReference type="EMBL" id="CALNXK010000358">
    <property type="protein sequence ID" value="CAH3183613.1"/>
    <property type="molecule type" value="Genomic_DNA"/>
</dbReference>
<protein>
    <submittedName>
        <fullName evidence="1">Uncharacterized protein</fullName>
    </submittedName>
</protein>
<dbReference type="Proteomes" id="UP001159405">
    <property type="component" value="Unassembled WGS sequence"/>
</dbReference>
<evidence type="ECO:0000313" key="1">
    <source>
        <dbReference type="EMBL" id="CAH3183613.1"/>
    </source>
</evidence>
<evidence type="ECO:0000313" key="2">
    <source>
        <dbReference type="Proteomes" id="UP001159405"/>
    </source>
</evidence>
<organism evidence="1 2">
    <name type="scientific">Porites lobata</name>
    <dbReference type="NCBI Taxonomy" id="104759"/>
    <lineage>
        <taxon>Eukaryota</taxon>
        <taxon>Metazoa</taxon>
        <taxon>Cnidaria</taxon>
        <taxon>Anthozoa</taxon>
        <taxon>Hexacorallia</taxon>
        <taxon>Scleractinia</taxon>
        <taxon>Fungiina</taxon>
        <taxon>Poritidae</taxon>
        <taxon>Porites</taxon>
    </lineage>
</organism>
<accession>A0ABN8RYH3</accession>
<keyword evidence="2" id="KW-1185">Reference proteome</keyword>
<comment type="caution">
    <text evidence="1">The sequence shown here is derived from an EMBL/GenBank/DDBJ whole genome shotgun (WGS) entry which is preliminary data.</text>
</comment>
<reference evidence="1 2" key="1">
    <citation type="submission" date="2022-05" db="EMBL/GenBank/DDBJ databases">
        <authorList>
            <consortium name="Genoscope - CEA"/>
            <person name="William W."/>
        </authorList>
    </citation>
    <scope>NUCLEOTIDE SEQUENCE [LARGE SCALE GENOMIC DNA]</scope>
</reference>
<name>A0ABN8RYH3_9CNID</name>
<sequence>MNAIAPPSSLIQSWRVFKSLYISGDPEQGFQPCFADGFNQSLVSSVARANHRINIYYASINKLKVLSEFKLRFSGNDQEILCALGNICHSETADKESFSYVAKFDKIDGEILHDCSRNAGDNAQE</sequence>